<name>V6HNL1_9LEPT</name>
<comment type="caution">
    <text evidence="1">The sequence shown here is derived from an EMBL/GenBank/DDBJ whole genome shotgun (WGS) entry which is preliminary data.</text>
</comment>
<gene>
    <name evidence="1" type="ORF">LEP1GSC047_2251</name>
</gene>
<reference evidence="1 2" key="1">
    <citation type="submission" date="2013-05" db="EMBL/GenBank/DDBJ databases">
        <authorList>
            <person name="Harkins D.M."/>
            <person name="Durkin A.S."/>
            <person name="Brinkac L.M."/>
            <person name="Haft D.H."/>
            <person name="Selengut J.D."/>
            <person name="Sanka R."/>
            <person name="DePew J."/>
            <person name="Purushe J."/>
            <person name="Hartskeerl R.A."/>
            <person name="Ahmed A."/>
            <person name="van der Linden H."/>
            <person name="Goris M.G.A."/>
            <person name="Vinetz J.M."/>
            <person name="Sutton G.G."/>
            <person name="Nierman W.C."/>
            <person name="Fouts D.E."/>
        </authorList>
    </citation>
    <scope>NUCLEOTIDE SEQUENCE [LARGE SCALE GENOMIC DNA]</scope>
    <source>
        <strain evidence="1 2">10</strain>
    </source>
</reference>
<protein>
    <recommendedName>
        <fullName evidence="3">DNA-binding helix-turn-helix protein</fullName>
    </recommendedName>
</protein>
<organism evidence="1 2">
    <name type="scientific">Leptospira inadai serovar Lyme str. 10</name>
    <dbReference type="NCBI Taxonomy" id="1049790"/>
    <lineage>
        <taxon>Bacteria</taxon>
        <taxon>Pseudomonadati</taxon>
        <taxon>Spirochaetota</taxon>
        <taxon>Spirochaetia</taxon>
        <taxon>Leptospirales</taxon>
        <taxon>Leptospiraceae</taxon>
        <taxon>Leptospira</taxon>
    </lineage>
</organism>
<evidence type="ECO:0008006" key="3">
    <source>
        <dbReference type="Google" id="ProtNLM"/>
    </source>
</evidence>
<sequence>MYLAKMEKKEPKLDTPGERLKSAFKLLGISREEGAVAIGTSLVSMNRYLSNQEPIPEFRMDLLLIKKGVSKNFVFNHSGEPKASWEERLALLEKENARLDEVRHNMLLREIVTDLTYLPEDDLKILQAVIAKFRQ</sequence>
<dbReference type="EMBL" id="AHMM02000006">
    <property type="protein sequence ID" value="EQA38475.1"/>
    <property type="molecule type" value="Genomic_DNA"/>
</dbReference>
<dbReference type="AlphaFoldDB" id="V6HNL1"/>
<proteinExistence type="predicted"/>
<dbReference type="Proteomes" id="UP000018719">
    <property type="component" value="Unassembled WGS sequence"/>
</dbReference>
<evidence type="ECO:0000313" key="2">
    <source>
        <dbReference type="Proteomes" id="UP000018719"/>
    </source>
</evidence>
<evidence type="ECO:0000313" key="1">
    <source>
        <dbReference type="EMBL" id="EQA38475.1"/>
    </source>
</evidence>
<accession>V6HNL1</accession>